<accession>A0A420XKP1</accession>
<keyword evidence="4 6" id="KW-1133">Transmembrane helix</keyword>
<dbReference type="InParanoid" id="A0A420XKP1"/>
<dbReference type="Pfam" id="PF01578">
    <property type="entry name" value="Cytochrom_C_asm"/>
    <property type="match status" value="1"/>
</dbReference>
<evidence type="ECO:0000256" key="6">
    <source>
        <dbReference type="SAM" id="Phobius"/>
    </source>
</evidence>
<comment type="subcellular location">
    <subcellularLocation>
        <location evidence="1">Membrane</location>
        <topology evidence="1">Multi-pass membrane protein</topology>
    </subcellularLocation>
</comment>
<keyword evidence="5 6" id="KW-0472">Membrane</keyword>
<feature type="transmembrane region" description="Helical" evidence="6">
    <location>
        <begin position="167"/>
        <end position="192"/>
    </location>
</feature>
<dbReference type="NCBIfam" id="TIGR03144">
    <property type="entry name" value="cytochr_II_ccsB"/>
    <property type="match status" value="1"/>
</dbReference>
<feature type="transmembrane region" description="Helical" evidence="6">
    <location>
        <begin position="133"/>
        <end position="155"/>
    </location>
</feature>
<evidence type="ECO:0000256" key="4">
    <source>
        <dbReference type="ARBA" id="ARBA00022989"/>
    </source>
</evidence>
<feature type="transmembrane region" description="Helical" evidence="6">
    <location>
        <begin position="259"/>
        <end position="276"/>
    </location>
</feature>
<dbReference type="FunCoup" id="A0A420XKP1">
    <property type="interactions" value="4"/>
</dbReference>
<dbReference type="GO" id="GO:0017004">
    <property type="term" value="P:cytochrome complex assembly"/>
    <property type="evidence" value="ECO:0007669"/>
    <property type="project" value="UniProtKB-KW"/>
</dbReference>
<dbReference type="InterPro" id="IPR002541">
    <property type="entry name" value="Cyt_c_assembly"/>
</dbReference>
<keyword evidence="9" id="KW-1185">Reference proteome</keyword>
<organism evidence="8 9">
    <name type="scientific">Motilibacter peucedani</name>
    <dbReference type="NCBI Taxonomy" id="598650"/>
    <lineage>
        <taxon>Bacteria</taxon>
        <taxon>Bacillati</taxon>
        <taxon>Actinomycetota</taxon>
        <taxon>Actinomycetes</taxon>
        <taxon>Motilibacterales</taxon>
        <taxon>Motilibacteraceae</taxon>
        <taxon>Motilibacter</taxon>
    </lineage>
</organism>
<dbReference type="EMBL" id="RBWV01000015">
    <property type="protein sequence ID" value="RKS69169.1"/>
    <property type="molecule type" value="Genomic_DNA"/>
</dbReference>
<gene>
    <name evidence="8" type="ORF">CLV35_3343</name>
</gene>
<comment type="caution">
    <text evidence="8">The sequence shown here is derived from an EMBL/GenBank/DDBJ whole genome shotgun (WGS) entry which is preliminary data.</text>
</comment>
<proteinExistence type="predicted"/>
<feature type="transmembrane region" description="Helical" evidence="6">
    <location>
        <begin position="12"/>
        <end position="31"/>
    </location>
</feature>
<dbReference type="InterPro" id="IPR017562">
    <property type="entry name" value="Cyt_c_biogenesis_CcsA"/>
</dbReference>
<evidence type="ECO:0000256" key="3">
    <source>
        <dbReference type="ARBA" id="ARBA00022748"/>
    </source>
</evidence>
<dbReference type="GO" id="GO:0005886">
    <property type="term" value="C:plasma membrane"/>
    <property type="evidence" value="ECO:0007669"/>
    <property type="project" value="TreeGrafter"/>
</dbReference>
<feature type="transmembrane region" description="Helical" evidence="6">
    <location>
        <begin position="288"/>
        <end position="307"/>
    </location>
</feature>
<keyword evidence="2 6" id="KW-0812">Transmembrane</keyword>
<name>A0A420XKP1_9ACTN</name>
<sequence length="316" mass="33563">MTLAALSLDLVYSAMAVYALAMVCYFVELAVGEVVVPAAAPVPAPVAAASGGSTITLAEPPVAVPAVPRGERWGRTAVSLTVLAFVLHAAGVVTRGLAAGRAPWGNMYEFAITATLAASGVLLLGLRSWRVRAVGAVVVPVLLLLLGLAVTVLYTDAEQLVPALQSYWLWIHVTAATLAAGGFTLGAAFTVLQMARSRAESRGRTPRWAVSLPASEQLERMAYRAHVFAFPVFTFAVMAGAIWAENAWGRYWGWDPKETWSFITWVFYAAALHARATAGWRGRGSGVLALLGFAALMFNLFGVNIWITGLHSYAGV</sequence>
<evidence type="ECO:0000256" key="5">
    <source>
        <dbReference type="ARBA" id="ARBA00023136"/>
    </source>
</evidence>
<dbReference type="GO" id="GO:0020037">
    <property type="term" value="F:heme binding"/>
    <property type="evidence" value="ECO:0007669"/>
    <property type="project" value="InterPro"/>
</dbReference>
<dbReference type="PANTHER" id="PTHR30071">
    <property type="entry name" value="HEME EXPORTER PROTEIN C"/>
    <property type="match status" value="1"/>
</dbReference>
<evidence type="ECO:0000313" key="9">
    <source>
        <dbReference type="Proteomes" id="UP000281955"/>
    </source>
</evidence>
<feature type="transmembrane region" description="Helical" evidence="6">
    <location>
        <begin position="77"/>
        <end position="98"/>
    </location>
</feature>
<keyword evidence="3" id="KW-0201">Cytochrome c-type biogenesis</keyword>
<dbReference type="InterPro" id="IPR045062">
    <property type="entry name" value="Cyt_c_biogenesis_CcsA/CcmC"/>
</dbReference>
<feature type="domain" description="Cytochrome c assembly protein" evidence="7">
    <location>
        <begin position="104"/>
        <end position="311"/>
    </location>
</feature>
<evidence type="ECO:0000256" key="2">
    <source>
        <dbReference type="ARBA" id="ARBA00022692"/>
    </source>
</evidence>
<feature type="transmembrane region" description="Helical" evidence="6">
    <location>
        <begin position="110"/>
        <end position="126"/>
    </location>
</feature>
<dbReference type="AlphaFoldDB" id="A0A420XKP1"/>
<feature type="transmembrane region" description="Helical" evidence="6">
    <location>
        <begin position="225"/>
        <end position="244"/>
    </location>
</feature>
<reference evidence="8 9" key="1">
    <citation type="submission" date="2018-10" db="EMBL/GenBank/DDBJ databases">
        <title>Genomic Encyclopedia of Archaeal and Bacterial Type Strains, Phase II (KMG-II): from individual species to whole genera.</title>
        <authorList>
            <person name="Goeker M."/>
        </authorList>
    </citation>
    <scope>NUCLEOTIDE SEQUENCE [LARGE SCALE GENOMIC DNA]</scope>
    <source>
        <strain evidence="8 9">RP-AC37</strain>
    </source>
</reference>
<evidence type="ECO:0000256" key="1">
    <source>
        <dbReference type="ARBA" id="ARBA00004141"/>
    </source>
</evidence>
<evidence type="ECO:0000259" key="7">
    <source>
        <dbReference type="Pfam" id="PF01578"/>
    </source>
</evidence>
<dbReference type="PANTHER" id="PTHR30071:SF1">
    <property type="entry name" value="CYTOCHROME B_B6 PROTEIN-RELATED"/>
    <property type="match status" value="1"/>
</dbReference>
<protein>
    <submittedName>
        <fullName evidence="8">Cytochrome c-type biogenesis protein CcsB</fullName>
    </submittedName>
</protein>
<dbReference type="Proteomes" id="UP000281955">
    <property type="component" value="Unassembled WGS sequence"/>
</dbReference>
<evidence type="ECO:0000313" key="8">
    <source>
        <dbReference type="EMBL" id="RKS69169.1"/>
    </source>
</evidence>